<keyword evidence="1" id="KW-0812">Transmembrane</keyword>
<sequence length="94" mass="11131">MFLLTLFLMVCFDTFSEMISILRLCENRGCTSFHPLIALQIPVVCRLLSFLETTLFDQCFKLSSFRLESETPQIHLALSYLIYWLLFFFIVDYL</sequence>
<reference evidence="3 4" key="1">
    <citation type="submission" date="2019-04" db="EMBL/GenBank/DDBJ databases">
        <title>Friends and foes A comparative genomics studyof 23 Aspergillus species from section Flavi.</title>
        <authorList>
            <consortium name="DOE Joint Genome Institute"/>
            <person name="Kjaerbolling I."/>
            <person name="Vesth T."/>
            <person name="Frisvad J.C."/>
            <person name="Nybo J.L."/>
            <person name="Theobald S."/>
            <person name="Kildgaard S."/>
            <person name="Isbrandt T."/>
            <person name="Kuo A."/>
            <person name="Sato A."/>
            <person name="Lyhne E.K."/>
            <person name="Kogle M.E."/>
            <person name="Wiebenga A."/>
            <person name="Kun R.S."/>
            <person name="Lubbers R.J."/>
            <person name="Makela M.R."/>
            <person name="Barry K."/>
            <person name="Chovatia M."/>
            <person name="Clum A."/>
            <person name="Daum C."/>
            <person name="Haridas S."/>
            <person name="He G."/>
            <person name="LaButti K."/>
            <person name="Lipzen A."/>
            <person name="Mondo S."/>
            <person name="Riley R."/>
            <person name="Salamov A."/>
            <person name="Simmons B.A."/>
            <person name="Magnuson J.K."/>
            <person name="Henrissat B."/>
            <person name="Mortensen U.H."/>
            <person name="Larsen T.O."/>
            <person name="Devries R.P."/>
            <person name="Grigoriev I.V."/>
            <person name="Machida M."/>
            <person name="Baker S.E."/>
            <person name="Andersen M.R."/>
        </authorList>
    </citation>
    <scope>NUCLEOTIDE SEQUENCE [LARGE SCALE GENOMIC DNA]</scope>
    <source>
        <strain evidence="3 4">CBS 763.97</strain>
    </source>
</reference>
<feature type="signal peptide" evidence="2">
    <location>
        <begin position="1"/>
        <end position="16"/>
    </location>
</feature>
<dbReference type="RefSeq" id="XP_031923269.1">
    <property type="nucleotide sequence ID" value="XM_032076641.1"/>
</dbReference>
<accession>A0A5N6ZS14</accession>
<dbReference type="EMBL" id="ML737786">
    <property type="protein sequence ID" value="KAE8360188.1"/>
    <property type="molecule type" value="Genomic_DNA"/>
</dbReference>
<feature type="transmembrane region" description="Helical" evidence="1">
    <location>
        <begin position="72"/>
        <end position="91"/>
    </location>
</feature>
<dbReference type="Proteomes" id="UP000326268">
    <property type="component" value="Unassembled WGS sequence"/>
</dbReference>
<keyword evidence="2" id="KW-0732">Signal</keyword>
<keyword evidence="1" id="KW-1133">Transmembrane helix</keyword>
<dbReference type="AlphaFoldDB" id="A0A5N6ZS14"/>
<dbReference type="GeneID" id="43661087"/>
<evidence type="ECO:0000256" key="2">
    <source>
        <dbReference type="SAM" id="SignalP"/>
    </source>
</evidence>
<evidence type="ECO:0000313" key="3">
    <source>
        <dbReference type="EMBL" id="KAE8360188.1"/>
    </source>
</evidence>
<protein>
    <submittedName>
        <fullName evidence="3">Uncharacterized protein</fullName>
    </submittedName>
</protein>
<evidence type="ECO:0000256" key="1">
    <source>
        <dbReference type="SAM" id="Phobius"/>
    </source>
</evidence>
<dbReference type="OrthoDB" id="4499238at2759"/>
<feature type="chain" id="PRO_5024967290" evidence="2">
    <location>
        <begin position="17"/>
        <end position="94"/>
    </location>
</feature>
<name>A0A5N6ZS14_9EURO</name>
<organism evidence="3 4">
    <name type="scientific">Aspergillus caelatus</name>
    <dbReference type="NCBI Taxonomy" id="61420"/>
    <lineage>
        <taxon>Eukaryota</taxon>
        <taxon>Fungi</taxon>
        <taxon>Dikarya</taxon>
        <taxon>Ascomycota</taxon>
        <taxon>Pezizomycotina</taxon>
        <taxon>Eurotiomycetes</taxon>
        <taxon>Eurotiomycetidae</taxon>
        <taxon>Eurotiales</taxon>
        <taxon>Aspergillaceae</taxon>
        <taxon>Aspergillus</taxon>
        <taxon>Aspergillus subgen. Circumdati</taxon>
    </lineage>
</organism>
<evidence type="ECO:0000313" key="4">
    <source>
        <dbReference type="Proteomes" id="UP000326268"/>
    </source>
</evidence>
<keyword evidence="1" id="KW-0472">Membrane</keyword>
<gene>
    <name evidence="3" type="ORF">BDV27DRAFT_43824</name>
</gene>
<proteinExistence type="predicted"/>
<keyword evidence="4" id="KW-1185">Reference proteome</keyword>